<gene>
    <name evidence="1" type="ORF">MNB_SV-12-145</name>
</gene>
<evidence type="ECO:0008006" key="2">
    <source>
        <dbReference type="Google" id="ProtNLM"/>
    </source>
</evidence>
<evidence type="ECO:0000313" key="1">
    <source>
        <dbReference type="EMBL" id="SFV64899.1"/>
    </source>
</evidence>
<accession>A0A1W1CGK0</accession>
<dbReference type="InterPro" id="IPR009241">
    <property type="entry name" value="HigB-like"/>
</dbReference>
<sequence length="113" mass="13464">MEWKIEFYKTKDNKSPVEEWLESIPVTAIAKITRNMLMLRKFNITLKEPYVKPLGDKLYEIRAKDTKGIYRVIYFAYTGKRFIMLHGFTKKTQKTPTKELKLAKKRMEEIIDG</sequence>
<proteinExistence type="predicted"/>
<name>A0A1W1CGK0_9ZZZZ</name>
<reference evidence="1" key="1">
    <citation type="submission" date="2016-10" db="EMBL/GenBank/DDBJ databases">
        <authorList>
            <person name="de Groot N.N."/>
        </authorList>
    </citation>
    <scope>NUCLEOTIDE SEQUENCE</scope>
</reference>
<protein>
    <recommendedName>
        <fullName evidence="2">Phage-related protein</fullName>
    </recommendedName>
</protein>
<organism evidence="1">
    <name type="scientific">hydrothermal vent metagenome</name>
    <dbReference type="NCBI Taxonomy" id="652676"/>
    <lineage>
        <taxon>unclassified sequences</taxon>
        <taxon>metagenomes</taxon>
        <taxon>ecological metagenomes</taxon>
    </lineage>
</organism>
<dbReference type="AlphaFoldDB" id="A0A1W1CGK0"/>
<dbReference type="Pfam" id="PF05973">
    <property type="entry name" value="Gp49"/>
    <property type="match status" value="1"/>
</dbReference>
<dbReference type="EMBL" id="FPHE01000135">
    <property type="protein sequence ID" value="SFV64899.1"/>
    <property type="molecule type" value="Genomic_DNA"/>
</dbReference>